<proteinExistence type="predicted"/>
<dbReference type="RefSeq" id="WP_005159480.1">
    <property type="nucleotide sequence ID" value="NC_017564.1"/>
</dbReference>
<dbReference type="PROSITE" id="PS51372">
    <property type="entry name" value="PRD_2"/>
    <property type="match status" value="1"/>
</dbReference>
<dbReference type="PATRIC" id="fig|930944.6.peg.4238"/>
<dbReference type="Proteomes" id="UP000008084">
    <property type="component" value="Chromosome"/>
</dbReference>
<dbReference type="GO" id="GO:0006355">
    <property type="term" value="P:regulation of DNA-templated transcription"/>
    <property type="evidence" value="ECO:0007669"/>
    <property type="project" value="InterPro"/>
</dbReference>
<accession>A0A0H3NUM1</accession>
<dbReference type="InterPro" id="IPR036634">
    <property type="entry name" value="PRD_sf"/>
</dbReference>
<dbReference type="EMBL" id="FR729477">
    <property type="protein sequence ID" value="CBY28270.1"/>
    <property type="molecule type" value="Genomic_DNA"/>
</dbReference>
<dbReference type="Pfam" id="PF00874">
    <property type="entry name" value="PRD"/>
    <property type="match status" value="1"/>
</dbReference>
<dbReference type="GeneID" id="31412161"/>
<dbReference type="InterPro" id="IPR011608">
    <property type="entry name" value="PRD"/>
</dbReference>
<dbReference type="HOGENOM" id="CLU_146117_0_1_6"/>
<dbReference type="KEGG" id="yey:Y11_42601"/>
<evidence type="ECO:0000313" key="2">
    <source>
        <dbReference type="EMBL" id="CBY28270.1"/>
    </source>
</evidence>
<gene>
    <name evidence="2" type="ordered locus">Y11_42601</name>
</gene>
<feature type="domain" description="PRD" evidence="1">
    <location>
        <begin position="17"/>
        <end position="123"/>
    </location>
</feature>
<name>A0A0H3NUM1_YERE1</name>
<reference evidence="2 3" key="1">
    <citation type="journal article" date="2011" name="J. Bacteriol.">
        <title>Complete genome sequence of Yersinia enterocolitica subsp. palearctica serogroup O:3.</title>
        <authorList>
            <person name="Batzilla J."/>
            <person name="Hoper D."/>
            <person name="Antonenka U."/>
            <person name="Heesemann J."/>
            <person name="Rakin A."/>
        </authorList>
    </citation>
    <scope>NUCLEOTIDE SEQUENCE [LARGE SCALE GENOMIC DNA]</scope>
    <source>
        <strain evidence="3">DSM 13030 / CIP 106945 / Y11</strain>
    </source>
</reference>
<dbReference type="SUPFAM" id="SSF63520">
    <property type="entry name" value="PTS-regulatory domain, PRD"/>
    <property type="match status" value="1"/>
</dbReference>
<organism evidence="2 3">
    <name type="scientific">Yersinia enterocolitica subsp. palearctica serotype O:3 (strain DSM 13030 / CIP 106945 / Y11)</name>
    <dbReference type="NCBI Taxonomy" id="930944"/>
    <lineage>
        <taxon>Bacteria</taxon>
        <taxon>Pseudomonadati</taxon>
        <taxon>Pseudomonadota</taxon>
        <taxon>Gammaproteobacteria</taxon>
        <taxon>Enterobacterales</taxon>
        <taxon>Yersiniaceae</taxon>
        <taxon>Yersinia</taxon>
    </lineage>
</organism>
<sequence>MKICIDARLNILCQSGVIDQDIGQGLDQVINRLEHFWQLPVHGDQGVMAITHMANALMRTRRGEEIAALDPAILAEIVQSKEIHYIREINQDLLAYFSLKPAENEIGYLLANLYGLYLSSDTPLLR</sequence>
<dbReference type="AlphaFoldDB" id="A0A0H3NUM1"/>
<evidence type="ECO:0000259" key="1">
    <source>
        <dbReference type="PROSITE" id="PS51372"/>
    </source>
</evidence>
<protein>
    <submittedName>
        <fullName evidence="2">Protein containing PTS-regulatory domain</fullName>
    </submittedName>
</protein>
<evidence type="ECO:0000313" key="3">
    <source>
        <dbReference type="Proteomes" id="UP000008084"/>
    </source>
</evidence>
<dbReference type="Gene3D" id="1.10.1790.10">
    <property type="entry name" value="PRD domain"/>
    <property type="match status" value="1"/>
</dbReference>